<accession>A0A2H3CIQ1</accession>
<sequence length="137" mass="15219">FTASVNDDNIGYVNAHTVPFLNQAAIASANSTSTCTMDETLWHKHCCHRNWDTIQAMHTKNVVKGMKCISGSLPHDPICPPCLARKQHCHNIPRTSSSTRKHCILELVYSDVKGLLPIATPEGHCYWITFICSVSDI</sequence>
<keyword evidence="2" id="KW-1185">Reference proteome</keyword>
<dbReference type="InParanoid" id="A0A2H3CIQ1"/>
<protein>
    <recommendedName>
        <fullName evidence="3">GAG-pre-integrase domain-containing protein</fullName>
    </recommendedName>
</protein>
<reference evidence="2" key="1">
    <citation type="journal article" date="2017" name="Nat. Ecol. Evol.">
        <title>Genome expansion and lineage-specific genetic innovations in the forest pathogenic fungi Armillaria.</title>
        <authorList>
            <person name="Sipos G."/>
            <person name="Prasanna A.N."/>
            <person name="Walter M.C."/>
            <person name="O'Connor E."/>
            <person name="Balint B."/>
            <person name="Krizsan K."/>
            <person name="Kiss B."/>
            <person name="Hess J."/>
            <person name="Varga T."/>
            <person name="Slot J."/>
            <person name="Riley R."/>
            <person name="Boka B."/>
            <person name="Rigling D."/>
            <person name="Barry K."/>
            <person name="Lee J."/>
            <person name="Mihaltcheva S."/>
            <person name="LaButti K."/>
            <person name="Lipzen A."/>
            <person name="Waldron R."/>
            <person name="Moloney N.M."/>
            <person name="Sperisen C."/>
            <person name="Kredics L."/>
            <person name="Vagvoelgyi C."/>
            <person name="Patrignani A."/>
            <person name="Fitzpatrick D."/>
            <person name="Nagy I."/>
            <person name="Doyle S."/>
            <person name="Anderson J.B."/>
            <person name="Grigoriev I.V."/>
            <person name="Gueldener U."/>
            <person name="Muensterkoetter M."/>
            <person name="Nagy L.G."/>
        </authorList>
    </citation>
    <scope>NUCLEOTIDE SEQUENCE [LARGE SCALE GENOMIC DNA]</scope>
    <source>
        <strain evidence="2">Ar21-2</strain>
    </source>
</reference>
<dbReference type="STRING" id="47427.A0A2H3CIQ1"/>
<dbReference type="AlphaFoldDB" id="A0A2H3CIQ1"/>
<dbReference type="OMA" id="CEPCMIG"/>
<name>A0A2H3CIQ1_ARMGA</name>
<feature type="non-terminal residue" evidence="1">
    <location>
        <position position="1"/>
    </location>
</feature>
<gene>
    <name evidence="1" type="ORF">ARMGADRAFT_945695</name>
</gene>
<dbReference type="Proteomes" id="UP000217790">
    <property type="component" value="Unassembled WGS sequence"/>
</dbReference>
<dbReference type="EMBL" id="KZ293711">
    <property type="protein sequence ID" value="PBK82961.1"/>
    <property type="molecule type" value="Genomic_DNA"/>
</dbReference>
<organism evidence="1 2">
    <name type="scientific">Armillaria gallica</name>
    <name type="common">Bulbous honey fungus</name>
    <name type="synonym">Armillaria bulbosa</name>
    <dbReference type="NCBI Taxonomy" id="47427"/>
    <lineage>
        <taxon>Eukaryota</taxon>
        <taxon>Fungi</taxon>
        <taxon>Dikarya</taxon>
        <taxon>Basidiomycota</taxon>
        <taxon>Agaricomycotina</taxon>
        <taxon>Agaricomycetes</taxon>
        <taxon>Agaricomycetidae</taxon>
        <taxon>Agaricales</taxon>
        <taxon>Marasmiineae</taxon>
        <taxon>Physalacriaceae</taxon>
        <taxon>Armillaria</taxon>
    </lineage>
</organism>
<dbReference type="OrthoDB" id="7691805at2759"/>
<evidence type="ECO:0000313" key="1">
    <source>
        <dbReference type="EMBL" id="PBK82961.1"/>
    </source>
</evidence>
<evidence type="ECO:0000313" key="2">
    <source>
        <dbReference type="Proteomes" id="UP000217790"/>
    </source>
</evidence>
<proteinExistence type="predicted"/>
<evidence type="ECO:0008006" key="3">
    <source>
        <dbReference type="Google" id="ProtNLM"/>
    </source>
</evidence>